<protein>
    <recommendedName>
        <fullName evidence="3">Beta-ketoacyl synthase N-terminal domain-containing protein</fullName>
    </recommendedName>
</protein>
<dbReference type="InterPro" id="IPR016039">
    <property type="entry name" value="Thiolase-like"/>
</dbReference>
<dbReference type="Gene3D" id="3.40.47.10">
    <property type="match status" value="1"/>
</dbReference>
<dbReference type="STRING" id="483219.LILAB_09060"/>
<dbReference type="KEGG" id="mfu:LILAB_09060"/>
<dbReference type="SUPFAM" id="SSF53901">
    <property type="entry name" value="Thiolase-like"/>
    <property type="match status" value="2"/>
</dbReference>
<evidence type="ECO:0000313" key="2">
    <source>
        <dbReference type="Proteomes" id="UP000000488"/>
    </source>
</evidence>
<organism evidence="1 2">
    <name type="scientific">Myxococcus fulvus (strain ATCC BAA-855 / HW-1)</name>
    <dbReference type="NCBI Taxonomy" id="483219"/>
    <lineage>
        <taxon>Bacteria</taxon>
        <taxon>Pseudomonadati</taxon>
        <taxon>Myxococcota</taxon>
        <taxon>Myxococcia</taxon>
        <taxon>Myxococcales</taxon>
        <taxon>Cystobacterineae</taxon>
        <taxon>Myxococcaceae</taxon>
        <taxon>Myxococcus</taxon>
    </lineage>
</organism>
<proteinExistence type="predicted"/>
<dbReference type="EMBL" id="CP002830">
    <property type="protein sequence ID" value="AEI63723.1"/>
    <property type="molecule type" value="Genomic_DNA"/>
</dbReference>
<sequence length="369" mass="39446">MTPLAMTGLGMVTTVGHDLVTAYGALRCGMARPWPVEFEVPADAGNGNEHLTAHPLRGITDGFQGLGRYLRMGLHAMEDLLHQGGLRLEPARFWQGTGLYVGLSRTRNREIDFYDDILQEQLPARLVAEAGLAIPEHRQHVVFRGHAAALWALREAATAIEQGHLERALVLGVDSLLESDTLALLAATRRLKLTIKPRGLVPGEAAAAILLEPLRGARRREAVIRCTVEATETGREQATRASGARSAGTALSEVIARVLPRERPLRAIYGDLNGEDSRADEWAHTLVRLSEEHDLSAAAQHWPAVSLGDTGAASGAVALAAGAHALWRRHVSGGDILVWSSADSGEVAAAILRGADLLASAPTPQGGRR</sequence>
<dbReference type="Proteomes" id="UP000000488">
    <property type="component" value="Chromosome"/>
</dbReference>
<dbReference type="AlphaFoldDB" id="F8CI64"/>
<dbReference type="HOGENOM" id="CLU_063022_1_0_7"/>
<accession>F8CI64</accession>
<evidence type="ECO:0000313" key="1">
    <source>
        <dbReference type="EMBL" id="AEI63723.1"/>
    </source>
</evidence>
<gene>
    <name evidence="1" type="ordered locus">LILAB_09060</name>
</gene>
<evidence type="ECO:0008006" key="3">
    <source>
        <dbReference type="Google" id="ProtNLM"/>
    </source>
</evidence>
<name>F8CI64_MYXFH</name>
<dbReference type="eggNOG" id="COG0304">
    <property type="taxonomic scope" value="Bacteria"/>
</dbReference>
<dbReference type="GO" id="GO:0016746">
    <property type="term" value="F:acyltransferase activity"/>
    <property type="evidence" value="ECO:0007669"/>
    <property type="project" value="InterPro"/>
</dbReference>
<reference evidence="1 2" key="1">
    <citation type="journal article" date="2011" name="J. Bacteriol.">
        <title>Genome sequence of the halotolerant marine bacterium Myxococcus fulvus HW-1.</title>
        <authorList>
            <person name="Li Z.F."/>
            <person name="Li X."/>
            <person name="Liu H."/>
            <person name="Liu X."/>
            <person name="Han K."/>
            <person name="Wu Z.H."/>
            <person name="Hu W."/>
            <person name="Li F.F."/>
            <person name="Li Y.Z."/>
        </authorList>
    </citation>
    <scope>NUCLEOTIDE SEQUENCE [LARGE SCALE GENOMIC DNA]</scope>
    <source>
        <strain evidence="2">ATCC BAA-855 / HW-1</strain>
    </source>
</reference>